<proteinExistence type="predicted"/>
<name>A0A1Q5SVU2_9BACL</name>
<protein>
    <submittedName>
        <fullName evidence="2">Replication protein</fullName>
    </submittedName>
</protein>
<evidence type="ECO:0000313" key="2">
    <source>
        <dbReference type="EMBL" id="OKO92104.1"/>
    </source>
</evidence>
<dbReference type="RefSeq" id="WP_074044068.1">
    <property type="nucleotide sequence ID" value="NZ_MQMG01000033.1"/>
</dbReference>
<gene>
    <name evidence="2" type="ORF">BRO54_2510</name>
</gene>
<feature type="compositionally biased region" description="Basic and acidic residues" evidence="1">
    <location>
        <begin position="369"/>
        <end position="395"/>
    </location>
</feature>
<sequence>MENFKLEHIELSPLDRAKRHVWFQHRDASGWITLAKKEPGGRWRQYHYQPKELALELSKWLGEDVYFSQNTFYKPQRRIENIRQLRALYVDVDCHTIGYEPEWVVGKLDIEVFHDNILPEPNLIIFSGRGIVCVWLIEPVPYKALPLWKAVENYFYEQLSYVGADKKSLDPTRVFRIDGSVNSKSKREVVVEYRHGDRYVLRDLQYEYLPELTRAETGKKGRKGKLVRLHNIQTLHYARLLDLIRLAELRNYDLKGYRELFCFLYRYWSCCLTDDPDEALKQMIELNAGFKEPLSEKEVIRATKSAEKAWMAKNDAKANEEARKKGYPGAGYNLKNSTIIRWLDITPEEQRHLQTIIDANEKRRRKRERDRARTGELRRGQGAKTREEYLEEQRERTEDKAWQLQKAMERHPDATNKQLAMMLQISVRRVQQLKRLVKN</sequence>
<accession>A0A1Q5SVU2</accession>
<evidence type="ECO:0000256" key="1">
    <source>
        <dbReference type="SAM" id="MobiDB-lite"/>
    </source>
</evidence>
<dbReference type="EMBL" id="MQMG01000033">
    <property type="protein sequence ID" value="OKO92104.1"/>
    <property type="molecule type" value="Genomic_DNA"/>
</dbReference>
<dbReference type="AlphaFoldDB" id="A0A1Q5SVU2"/>
<feature type="region of interest" description="Disordered" evidence="1">
    <location>
        <begin position="361"/>
        <end position="395"/>
    </location>
</feature>
<reference evidence="3" key="2">
    <citation type="submission" date="2017-01" db="EMBL/GenBank/DDBJ databases">
        <title>Genome sequencing and annotation of Geobacillus sp. 1017, a Hydrocarbon-Oxidizing Thermophilic Bacterium Isolated from a Heavy Oil Reservoir (China).</title>
        <authorList>
            <person name="Kadnikov V.V."/>
            <person name="Mardanov A.V."/>
            <person name="Poltaraus A.B."/>
            <person name="Sokolova D.S."/>
            <person name="Semenova E.M."/>
            <person name="Ravin N.V."/>
            <person name="Tourova T.P."/>
            <person name="Nazina T.N."/>
        </authorList>
    </citation>
    <scope>NUCLEOTIDE SEQUENCE [LARGE SCALE GENOMIC DNA]</scope>
    <source>
        <strain evidence="3">1017</strain>
    </source>
</reference>
<organism evidence="2 3">
    <name type="scientific">Geobacillus proteiniphilus</name>
    <dbReference type="NCBI Taxonomy" id="860353"/>
    <lineage>
        <taxon>Bacteria</taxon>
        <taxon>Bacillati</taxon>
        <taxon>Bacillota</taxon>
        <taxon>Bacilli</taxon>
        <taxon>Bacillales</taxon>
        <taxon>Anoxybacillaceae</taxon>
        <taxon>Geobacillus</taxon>
    </lineage>
</organism>
<comment type="caution">
    <text evidence="2">The sequence shown here is derived from an EMBL/GenBank/DDBJ whole genome shotgun (WGS) entry which is preliminary data.</text>
</comment>
<evidence type="ECO:0000313" key="3">
    <source>
        <dbReference type="Proteomes" id="UP000186030"/>
    </source>
</evidence>
<dbReference type="Proteomes" id="UP000186030">
    <property type="component" value="Unassembled WGS sequence"/>
</dbReference>
<reference evidence="2 3" key="1">
    <citation type="submission" date="2016-11" db="EMBL/GenBank/DDBJ databases">
        <authorList>
            <person name="Kadnikov V."/>
            <person name="Nazina T."/>
        </authorList>
    </citation>
    <scope>NUCLEOTIDE SEQUENCE [LARGE SCALE GENOMIC DNA]</scope>
    <source>
        <strain evidence="2 3">1017</strain>
    </source>
</reference>